<dbReference type="CDD" id="cd00118">
    <property type="entry name" value="LysM"/>
    <property type="match status" value="1"/>
</dbReference>
<dbReference type="SUPFAM" id="SSF54106">
    <property type="entry name" value="LysM domain"/>
    <property type="match status" value="1"/>
</dbReference>
<gene>
    <name evidence="3" type="ORF">C834K_0159</name>
</gene>
<dbReference type="Pfam" id="PF01476">
    <property type="entry name" value="LysM"/>
    <property type="match status" value="1"/>
</dbReference>
<name>A0A3B0PNJ5_9CHLA</name>
<dbReference type="Proteomes" id="UP000258476">
    <property type="component" value="Chromosome"/>
</dbReference>
<dbReference type="RefSeq" id="WP_117273836.1">
    <property type="nucleotide sequence ID" value="NZ_LS992154.1"/>
</dbReference>
<evidence type="ECO:0000313" key="3">
    <source>
        <dbReference type="EMBL" id="SYX08640.1"/>
    </source>
</evidence>
<dbReference type="Gene3D" id="3.10.350.10">
    <property type="entry name" value="LysM domain"/>
    <property type="match status" value="1"/>
</dbReference>
<dbReference type="PANTHER" id="PTHR33734">
    <property type="entry name" value="LYSM DOMAIN-CONTAINING GPI-ANCHORED PROTEIN 2"/>
    <property type="match status" value="1"/>
</dbReference>
<keyword evidence="1" id="KW-0472">Membrane</keyword>
<keyword evidence="1" id="KW-1133">Transmembrane helix</keyword>
<dbReference type="OrthoDB" id="17478at2"/>
<protein>
    <submittedName>
        <fullName evidence="3">Membrane-bound lytic murein transglycosylase D,LysM domain</fullName>
    </submittedName>
</protein>
<evidence type="ECO:0000256" key="1">
    <source>
        <dbReference type="SAM" id="Phobius"/>
    </source>
</evidence>
<dbReference type="PANTHER" id="PTHR33734:SF22">
    <property type="entry name" value="MEMBRANE-BOUND LYTIC MUREIN TRANSGLYCOSYLASE D"/>
    <property type="match status" value="1"/>
</dbReference>
<feature type="domain" description="LysM" evidence="2">
    <location>
        <begin position="315"/>
        <end position="358"/>
    </location>
</feature>
<dbReference type="SMART" id="SM00257">
    <property type="entry name" value="LysM"/>
    <property type="match status" value="1"/>
</dbReference>
<organism evidence="3 4">
    <name type="scientific">Chlamydia poikilotherma</name>
    <dbReference type="NCBI Taxonomy" id="1967783"/>
    <lineage>
        <taxon>Bacteria</taxon>
        <taxon>Pseudomonadati</taxon>
        <taxon>Chlamydiota</taxon>
        <taxon>Chlamydiia</taxon>
        <taxon>Chlamydiales</taxon>
        <taxon>Chlamydiaceae</taxon>
        <taxon>Chlamydia/Chlamydophila group</taxon>
        <taxon>Chlamydia</taxon>
    </lineage>
</organism>
<dbReference type="AlphaFoldDB" id="A0A3B0PNJ5"/>
<sequence>MTLQKTTRWLWQALVLSAVLNIVFLLLFYSTIFRKDIYKLRLFSGPLVAKSCRVKYIPEDFLRNLSEASLEELYRLLDEDHLLYGRPLKLWALSVAIHTYDVDVGSALPHPLTFTQLRSNGKTWLLPNIDEKEYGIVRRYLSRERYPFTSRGLFVSISKNLERGAVDEDCLYHFCHTPEFLYLRTLLCGADEHVASVASLARMVIRNEEQIFFSLCNENNRAMEISDQQRQKILSAYMNLGEPLAALLLLVHDEDWVIHEFTDEALKKFIGLLPKESPYSQSFISRVASTRGSFVVNDVTTVETLVADTQEVICQDYIVKDGDSLWLIARRFGVTIDEIMRLNHMSHHRLLPGKCLKLPLKSS</sequence>
<proteinExistence type="predicted"/>
<keyword evidence="1" id="KW-0812">Transmembrane</keyword>
<feature type="transmembrane region" description="Helical" evidence="1">
    <location>
        <begin position="12"/>
        <end position="32"/>
    </location>
</feature>
<reference evidence="4" key="1">
    <citation type="submission" date="2017-11" db="EMBL/GenBank/DDBJ databases">
        <authorList>
            <person name="Seth-Smith MB H."/>
        </authorList>
    </citation>
    <scope>NUCLEOTIDE SEQUENCE [LARGE SCALE GENOMIC DNA]</scope>
</reference>
<dbReference type="PROSITE" id="PS51782">
    <property type="entry name" value="LYSM"/>
    <property type="match status" value="1"/>
</dbReference>
<dbReference type="InterPro" id="IPR036779">
    <property type="entry name" value="LysM_dom_sf"/>
</dbReference>
<dbReference type="EMBL" id="LS992154">
    <property type="protein sequence ID" value="SYX08640.1"/>
    <property type="molecule type" value="Genomic_DNA"/>
</dbReference>
<evidence type="ECO:0000313" key="4">
    <source>
        <dbReference type="Proteomes" id="UP000258476"/>
    </source>
</evidence>
<dbReference type="KEGG" id="chla:C834K_0159"/>
<accession>A0A3B0PNJ5</accession>
<dbReference type="InterPro" id="IPR018392">
    <property type="entry name" value="LysM"/>
</dbReference>
<keyword evidence="4" id="KW-1185">Reference proteome</keyword>
<evidence type="ECO:0000259" key="2">
    <source>
        <dbReference type="PROSITE" id="PS51782"/>
    </source>
</evidence>